<dbReference type="SUPFAM" id="SSF48452">
    <property type="entry name" value="TPR-like"/>
    <property type="match status" value="1"/>
</dbReference>
<evidence type="ECO:0000313" key="3">
    <source>
        <dbReference type="Proteomes" id="UP000192610"/>
    </source>
</evidence>
<dbReference type="Gene3D" id="1.25.40.10">
    <property type="entry name" value="Tetratricopeptide repeat domain"/>
    <property type="match status" value="1"/>
</dbReference>
<gene>
    <name evidence="2" type="ORF">A4H97_32365</name>
</gene>
<evidence type="ECO:0000313" key="2">
    <source>
        <dbReference type="EMBL" id="OQP45441.1"/>
    </source>
</evidence>
<dbReference type="Proteomes" id="UP000192610">
    <property type="component" value="Unassembled WGS sequence"/>
</dbReference>
<comment type="caution">
    <text evidence="2">The sequence shown here is derived from an EMBL/GenBank/DDBJ whole genome shotgun (WGS) entry which is preliminary data.</text>
</comment>
<organism evidence="2 3">
    <name type="scientific">Niastella yeongjuensis</name>
    <dbReference type="NCBI Taxonomy" id="354355"/>
    <lineage>
        <taxon>Bacteria</taxon>
        <taxon>Pseudomonadati</taxon>
        <taxon>Bacteroidota</taxon>
        <taxon>Chitinophagia</taxon>
        <taxon>Chitinophagales</taxon>
        <taxon>Chitinophagaceae</taxon>
        <taxon>Niastella</taxon>
    </lineage>
</organism>
<dbReference type="InterPro" id="IPR011990">
    <property type="entry name" value="TPR-like_helical_dom_sf"/>
</dbReference>
<name>A0A1V9EHB4_9BACT</name>
<dbReference type="EMBL" id="LVXG01000029">
    <property type="protein sequence ID" value="OQP45441.1"/>
    <property type="molecule type" value="Genomic_DNA"/>
</dbReference>
<keyword evidence="1" id="KW-1133">Transmembrane helix</keyword>
<keyword evidence="1" id="KW-0472">Membrane</keyword>
<accession>A0A1V9EHB4</accession>
<feature type="transmembrane region" description="Helical" evidence="1">
    <location>
        <begin position="98"/>
        <end position="118"/>
    </location>
</feature>
<evidence type="ECO:0000256" key="1">
    <source>
        <dbReference type="SAM" id="Phobius"/>
    </source>
</evidence>
<keyword evidence="3" id="KW-1185">Reference proteome</keyword>
<keyword evidence="1" id="KW-0812">Transmembrane</keyword>
<sequence>MLTNSDVIFMEDRNEHLLINYFDRTLEEREMREVEELIHTDLEVRKQWQYLQLAVEAVEYAALYDQVAAVRENFRTIQPVDVLQSSGNKNVRVFMRPFMRVAAAVLALIVGTVAYKYFSVSATHVYQKTFIAYSLTTTRGQAAITDIEQAYRIQNWNGVIAAANKSTLTDNKALFLAAMANLQLQQYAAANKLFEQVLSNNSQTGDDYFQDEAQFYLAMSNLADNHSVKAIALLQQIRADKNHLYHQQAMQIGKMDLQLLKIKANR</sequence>
<reference evidence="3" key="1">
    <citation type="submission" date="2016-04" db="EMBL/GenBank/DDBJ databases">
        <authorList>
            <person name="Chen L."/>
            <person name="Zhuang W."/>
            <person name="Wang G."/>
        </authorList>
    </citation>
    <scope>NUCLEOTIDE SEQUENCE [LARGE SCALE GENOMIC DNA]</scope>
    <source>
        <strain evidence="3">17621</strain>
    </source>
</reference>
<proteinExistence type="predicted"/>
<dbReference type="AlphaFoldDB" id="A0A1V9EHB4"/>
<protein>
    <submittedName>
        <fullName evidence="2">Uncharacterized protein</fullName>
    </submittedName>
</protein>